<dbReference type="PANTHER" id="PTHR11803:SF39">
    <property type="entry name" value="2-IMINOBUTANOATE_2-IMINOPROPANOATE DEAMINASE"/>
    <property type="match status" value="1"/>
</dbReference>
<gene>
    <name evidence="2" type="ORF">JP09_002420</name>
</gene>
<dbReference type="GO" id="GO:0005829">
    <property type="term" value="C:cytosol"/>
    <property type="evidence" value="ECO:0007669"/>
    <property type="project" value="TreeGrafter"/>
</dbReference>
<proteinExistence type="inferred from homology"/>
<dbReference type="CDD" id="cd00448">
    <property type="entry name" value="YjgF_YER057c_UK114_family"/>
    <property type="match status" value="1"/>
</dbReference>
<dbReference type="InterPro" id="IPR006175">
    <property type="entry name" value="YjgF/YER057c/UK114"/>
</dbReference>
<dbReference type="RefSeq" id="WP_102330230.1">
    <property type="nucleotide sequence ID" value="NZ_CP058566.2"/>
</dbReference>
<dbReference type="NCBIfam" id="TIGR00004">
    <property type="entry name" value="Rid family detoxifying hydrolase"/>
    <property type="match status" value="1"/>
</dbReference>
<dbReference type="FunFam" id="3.30.1330.40:FF:000001">
    <property type="entry name" value="L-PSP family endoribonuclease"/>
    <property type="match status" value="1"/>
</dbReference>
<comment type="caution">
    <text evidence="2">The sequence shown here is derived from an EMBL/GenBank/DDBJ whole genome shotgun (WGS) entry which is preliminary data.</text>
</comment>
<dbReference type="GO" id="GO:0019239">
    <property type="term" value="F:deaminase activity"/>
    <property type="evidence" value="ECO:0007669"/>
    <property type="project" value="TreeGrafter"/>
</dbReference>
<dbReference type="Proteomes" id="UP000235653">
    <property type="component" value="Unassembled WGS sequence"/>
</dbReference>
<dbReference type="Gene3D" id="3.30.1330.40">
    <property type="entry name" value="RutC-like"/>
    <property type="match status" value="1"/>
</dbReference>
<dbReference type="SUPFAM" id="SSF55298">
    <property type="entry name" value="YjgF-like"/>
    <property type="match status" value="1"/>
</dbReference>
<dbReference type="EMBL" id="JQAN02000006">
    <property type="protein sequence ID" value="PPD58746.1"/>
    <property type="molecule type" value="Genomic_DNA"/>
</dbReference>
<evidence type="ECO:0000313" key="2">
    <source>
        <dbReference type="EMBL" id="PPD58746.1"/>
    </source>
</evidence>
<dbReference type="Pfam" id="PF01042">
    <property type="entry name" value="Ribonuc_L-PSP"/>
    <property type="match status" value="1"/>
</dbReference>
<dbReference type="OrthoDB" id="9803101at2"/>
<dbReference type="InterPro" id="IPR006056">
    <property type="entry name" value="RidA"/>
</dbReference>
<dbReference type="InterPro" id="IPR019897">
    <property type="entry name" value="RidA_CS"/>
</dbReference>
<dbReference type="AlphaFoldDB" id="A0A2P5P8Y2"/>
<name>A0A2P5P8Y2_9CHLR</name>
<accession>A0A2P5P8Y2</accession>
<protein>
    <submittedName>
        <fullName evidence="2">RidA family protein</fullName>
    </submittedName>
</protein>
<keyword evidence="3" id="KW-1185">Reference proteome</keyword>
<organism evidence="2 3">
    <name type="scientific">Dehalogenimonas etheniformans</name>
    <dbReference type="NCBI Taxonomy" id="1536648"/>
    <lineage>
        <taxon>Bacteria</taxon>
        <taxon>Bacillati</taxon>
        <taxon>Chloroflexota</taxon>
        <taxon>Dehalococcoidia</taxon>
        <taxon>Dehalococcoidales</taxon>
        <taxon>Dehalococcoidaceae</taxon>
        <taxon>Dehalogenimonas</taxon>
    </lineage>
</organism>
<dbReference type="PANTHER" id="PTHR11803">
    <property type="entry name" value="2-IMINOBUTANOATE/2-IMINOPROPANOATE DEAMINASE RIDA"/>
    <property type="match status" value="1"/>
</dbReference>
<reference evidence="2 3" key="1">
    <citation type="journal article" date="2017" name="ISME J.">
        <title>Grape pomace compost harbors organohalide-respiring Dehalogenimonas species with novel reductive dehalogenase genes.</title>
        <authorList>
            <person name="Yang Y."/>
            <person name="Higgins S.A."/>
            <person name="Yan J."/>
            <person name="Simsir B."/>
            <person name="Chourey K."/>
            <person name="Iyer R."/>
            <person name="Hettich R.L."/>
            <person name="Baldwin B."/>
            <person name="Ogles D.M."/>
            <person name="Loffler F.E."/>
        </authorList>
    </citation>
    <scope>NUCLEOTIDE SEQUENCE [LARGE SCALE GENOMIC DNA]</scope>
    <source>
        <strain evidence="2 3">GP</strain>
    </source>
</reference>
<dbReference type="PROSITE" id="PS01094">
    <property type="entry name" value="UPF0076"/>
    <property type="match status" value="1"/>
</dbReference>
<comment type="similarity">
    <text evidence="1">Belongs to the RutC family.</text>
</comment>
<evidence type="ECO:0000256" key="1">
    <source>
        <dbReference type="ARBA" id="ARBA00010552"/>
    </source>
</evidence>
<dbReference type="InterPro" id="IPR035959">
    <property type="entry name" value="RutC-like_sf"/>
</dbReference>
<sequence>MKKEIIHTDQAPKAIGPYSQAVKTSNLLFTSGQLPIDPATGEVSGDISVQTKRVLENLKAILTAAGGSLDDVVKATVFITDLSNFSAMNNVYSSYFKALPPARSTVEVSGLAKNSLVEIEVVAQIGGGG</sequence>
<evidence type="ECO:0000313" key="3">
    <source>
        <dbReference type="Proteomes" id="UP000235653"/>
    </source>
</evidence>